<feature type="transmembrane region" description="Helical" evidence="1">
    <location>
        <begin position="64"/>
        <end position="79"/>
    </location>
</feature>
<evidence type="ECO:0000256" key="1">
    <source>
        <dbReference type="SAM" id="Phobius"/>
    </source>
</evidence>
<feature type="transmembrane region" description="Helical" evidence="1">
    <location>
        <begin position="12"/>
        <end position="33"/>
    </location>
</feature>
<comment type="caution">
    <text evidence="2">The sequence shown here is derived from an EMBL/GenBank/DDBJ whole genome shotgun (WGS) entry which is preliminary data.</text>
</comment>
<reference evidence="2 3" key="1">
    <citation type="submission" date="2019-02" db="EMBL/GenBank/DDBJ databases">
        <title>Prokaryotic population dynamics and viral predation in marine succession experiment using metagenomics: the confinement effect.</title>
        <authorList>
            <person name="Haro-Moreno J.M."/>
            <person name="Rodriguez-Valera F."/>
            <person name="Lopez-Perez M."/>
        </authorList>
    </citation>
    <scope>NUCLEOTIDE SEQUENCE [LARGE SCALE GENOMIC DNA]</scope>
    <source>
        <strain evidence="2">MED-G158</strain>
    </source>
</reference>
<dbReference type="Proteomes" id="UP000320404">
    <property type="component" value="Unassembled WGS sequence"/>
</dbReference>
<protein>
    <submittedName>
        <fullName evidence="2">Uncharacterized protein</fullName>
    </submittedName>
</protein>
<keyword evidence="1" id="KW-0472">Membrane</keyword>
<keyword evidence="1" id="KW-0812">Transmembrane</keyword>
<dbReference type="AlphaFoldDB" id="A0A520RWU6"/>
<sequence>MSVFGFVNSIFFDQSIFFALTSIAGIFTFLFAFENPKLLLSSSWKEFGERVDVATGKEKITGTPWYYATVFFAVLYIMLV</sequence>
<gene>
    <name evidence="2" type="ORF">EVA69_05450</name>
</gene>
<evidence type="ECO:0000313" key="3">
    <source>
        <dbReference type="Proteomes" id="UP000320404"/>
    </source>
</evidence>
<accession>A0A520RWU6</accession>
<dbReference type="EMBL" id="SHAH01000086">
    <property type="protein sequence ID" value="RZO74719.1"/>
    <property type="molecule type" value="Genomic_DNA"/>
</dbReference>
<organism evidence="2 3">
    <name type="scientific">OM182 bacterium</name>
    <dbReference type="NCBI Taxonomy" id="2510334"/>
    <lineage>
        <taxon>Bacteria</taxon>
        <taxon>Pseudomonadati</taxon>
        <taxon>Pseudomonadota</taxon>
        <taxon>Gammaproteobacteria</taxon>
        <taxon>OMG group</taxon>
        <taxon>OM182 clade</taxon>
    </lineage>
</organism>
<evidence type="ECO:0000313" key="2">
    <source>
        <dbReference type="EMBL" id="RZO74719.1"/>
    </source>
</evidence>
<proteinExistence type="predicted"/>
<keyword evidence="1" id="KW-1133">Transmembrane helix</keyword>
<name>A0A520RWU6_9GAMM</name>